<keyword evidence="3" id="KW-0067">ATP-binding</keyword>
<evidence type="ECO:0000313" key="6">
    <source>
        <dbReference type="Proteomes" id="UP000076420"/>
    </source>
</evidence>
<sequence length="250" mass="27735">MGGDSPERSVSINGAENVRDSLVRLGHDVLMVDARPIANGSSIDVKIVNKVEDFYDFSGEWIVEEYIHGRELTTGVLGDRYLCPLEIVYQKTDEPYIIDSSSKYVAGEVIHKIPEGLPDHVMEKMKYYALGAHKACFCDVLSRADMRYDPITEELFVLELNTHPGLTKTSLFPDIAKNSGISFDELISEIISLSMKKSQSSLLVSDPLYNLSVSNDGSSCLSFKKTSTNSSDVVVDFSGMNDWDNKVFIA</sequence>
<keyword evidence="2" id="KW-0436">Ligase</keyword>
<dbReference type="InterPro" id="IPR011761">
    <property type="entry name" value="ATP-grasp"/>
</dbReference>
<evidence type="ECO:0000256" key="1">
    <source>
        <dbReference type="ARBA" id="ARBA00010871"/>
    </source>
</evidence>
<dbReference type="AlphaFoldDB" id="A0A2C9LJT8"/>
<evidence type="ECO:0000256" key="2">
    <source>
        <dbReference type="ARBA" id="ARBA00022598"/>
    </source>
</evidence>
<dbReference type="VEuPathDB" id="VectorBase:BGLB031986"/>
<dbReference type="SUPFAM" id="SSF56059">
    <property type="entry name" value="Glutathione synthetase ATP-binding domain-like"/>
    <property type="match status" value="1"/>
</dbReference>
<dbReference type="PANTHER" id="PTHR23132:SF23">
    <property type="entry name" value="D-ALANINE--D-ALANINE LIGASE B"/>
    <property type="match status" value="1"/>
</dbReference>
<dbReference type="GO" id="GO:0046872">
    <property type="term" value="F:metal ion binding"/>
    <property type="evidence" value="ECO:0007669"/>
    <property type="project" value="InterPro"/>
</dbReference>
<keyword evidence="3" id="KW-0547">Nucleotide-binding</keyword>
<dbReference type="Gene3D" id="3.30.470.20">
    <property type="entry name" value="ATP-grasp fold, B domain"/>
    <property type="match status" value="1"/>
</dbReference>
<dbReference type="STRING" id="6526.A0A2C9LJT8"/>
<evidence type="ECO:0000259" key="4">
    <source>
        <dbReference type="PROSITE" id="PS50975"/>
    </source>
</evidence>
<organism evidence="5 6">
    <name type="scientific">Biomphalaria glabrata</name>
    <name type="common">Bloodfluke planorb</name>
    <name type="synonym">Freshwater snail</name>
    <dbReference type="NCBI Taxonomy" id="6526"/>
    <lineage>
        <taxon>Eukaryota</taxon>
        <taxon>Metazoa</taxon>
        <taxon>Spiralia</taxon>
        <taxon>Lophotrochozoa</taxon>
        <taxon>Mollusca</taxon>
        <taxon>Gastropoda</taxon>
        <taxon>Heterobranchia</taxon>
        <taxon>Euthyneura</taxon>
        <taxon>Panpulmonata</taxon>
        <taxon>Hygrophila</taxon>
        <taxon>Lymnaeoidea</taxon>
        <taxon>Planorbidae</taxon>
        <taxon>Biomphalaria</taxon>
    </lineage>
</organism>
<dbReference type="GO" id="GO:0005524">
    <property type="term" value="F:ATP binding"/>
    <property type="evidence" value="ECO:0007669"/>
    <property type="project" value="UniProtKB-UniRule"/>
</dbReference>
<dbReference type="PANTHER" id="PTHR23132">
    <property type="entry name" value="D-ALANINE--D-ALANINE LIGASE"/>
    <property type="match status" value="1"/>
</dbReference>
<accession>A0A2C9LJT8</accession>
<comment type="similarity">
    <text evidence="1">Belongs to the D-alanine--D-alanine ligase family.</text>
</comment>
<dbReference type="KEGG" id="bgt:106077605"/>
<dbReference type="GO" id="GO:0008716">
    <property type="term" value="F:D-alanine-D-alanine ligase activity"/>
    <property type="evidence" value="ECO:0007669"/>
    <property type="project" value="InterPro"/>
</dbReference>
<dbReference type="EnsemblMetazoa" id="BGLB031986-RA">
    <property type="protein sequence ID" value="BGLB031986-PA"/>
    <property type="gene ID" value="BGLB031986"/>
</dbReference>
<dbReference type="InterPro" id="IPR011095">
    <property type="entry name" value="Dala_Dala_lig_C"/>
</dbReference>
<dbReference type="Pfam" id="PF07478">
    <property type="entry name" value="Dala_Dala_lig_C"/>
    <property type="match status" value="1"/>
</dbReference>
<evidence type="ECO:0000256" key="3">
    <source>
        <dbReference type="PROSITE-ProRule" id="PRU00409"/>
    </source>
</evidence>
<feature type="domain" description="ATP-grasp" evidence="4">
    <location>
        <begin position="4"/>
        <end position="192"/>
    </location>
</feature>
<protein>
    <recommendedName>
        <fullName evidence="4">ATP-grasp domain-containing protein</fullName>
    </recommendedName>
</protein>
<dbReference type="Proteomes" id="UP000076420">
    <property type="component" value="Unassembled WGS sequence"/>
</dbReference>
<proteinExistence type="inferred from homology"/>
<name>A0A2C9LJT8_BIOGL</name>
<reference evidence="5" key="1">
    <citation type="submission" date="2020-05" db="UniProtKB">
        <authorList>
            <consortium name="EnsemblMetazoa"/>
        </authorList>
    </citation>
    <scope>IDENTIFICATION</scope>
    <source>
        <strain evidence="5">BB02</strain>
    </source>
</reference>
<gene>
    <name evidence="5" type="primary">106077605</name>
</gene>
<dbReference type="PROSITE" id="PS50975">
    <property type="entry name" value="ATP_GRASP"/>
    <property type="match status" value="1"/>
</dbReference>
<evidence type="ECO:0000313" key="5">
    <source>
        <dbReference type="EnsemblMetazoa" id="BGLB031986-PA"/>
    </source>
</evidence>